<reference evidence="1 2" key="2">
    <citation type="journal article" date="2022" name="Mar. Drugs">
        <title>Bioassay-Guided Fractionation Leads to the Detection of Cholic Acid Generated by the Rare Thalassomonas sp.</title>
        <authorList>
            <person name="Pheiffer F."/>
            <person name="Schneider Y.K."/>
            <person name="Hansen E.H."/>
            <person name="Andersen J.H."/>
            <person name="Isaksson J."/>
            <person name="Busche T."/>
            <person name="R C."/>
            <person name="Kalinowski J."/>
            <person name="Zyl L.V."/>
            <person name="Trindade M."/>
        </authorList>
    </citation>
    <scope>NUCLEOTIDE SEQUENCE [LARGE SCALE GENOMIC DNA]</scope>
    <source>
        <strain evidence="1 2">XOM25</strain>
    </source>
</reference>
<dbReference type="Proteomes" id="UP000032352">
    <property type="component" value="Chromosome"/>
</dbReference>
<gene>
    <name evidence="1" type="ORF">SG34_013525</name>
</gene>
<name>A0AAE9Z6Q5_9GAMM</name>
<evidence type="ECO:0000313" key="1">
    <source>
        <dbReference type="EMBL" id="WDE07806.1"/>
    </source>
</evidence>
<organism evidence="1 2">
    <name type="scientific">Thalassomonas viridans</name>
    <dbReference type="NCBI Taxonomy" id="137584"/>
    <lineage>
        <taxon>Bacteria</taxon>
        <taxon>Pseudomonadati</taxon>
        <taxon>Pseudomonadota</taxon>
        <taxon>Gammaproteobacteria</taxon>
        <taxon>Alteromonadales</taxon>
        <taxon>Colwelliaceae</taxon>
        <taxon>Thalassomonas</taxon>
    </lineage>
</organism>
<dbReference type="RefSeq" id="WP_161798014.1">
    <property type="nucleotide sequence ID" value="NZ_CP059733.1"/>
</dbReference>
<dbReference type="AlphaFoldDB" id="A0AAE9Z6Q5"/>
<evidence type="ECO:0000313" key="2">
    <source>
        <dbReference type="Proteomes" id="UP000032352"/>
    </source>
</evidence>
<proteinExistence type="predicted"/>
<keyword evidence="2" id="KW-1185">Reference proteome</keyword>
<dbReference type="EMBL" id="CP059733">
    <property type="protein sequence ID" value="WDE07806.1"/>
    <property type="molecule type" value="Genomic_DNA"/>
</dbReference>
<dbReference type="KEGG" id="tvd:SG34_013525"/>
<reference evidence="1 2" key="1">
    <citation type="journal article" date="2015" name="Genome Announc.">
        <title>Draft Genome Sequences of Marine Isolates of Thalassomonas viridans and Thalassomonas actiniarum.</title>
        <authorList>
            <person name="Olonade I."/>
            <person name="van Zyl L.J."/>
            <person name="Trindade M."/>
        </authorList>
    </citation>
    <scope>NUCLEOTIDE SEQUENCE [LARGE SCALE GENOMIC DNA]</scope>
    <source>
        <strain evidence="1 2">XOM25</strain>
    </source>
</reference>
<sequence length="50" mass="5504">MGDKSDGLALWHVDNDKVRGLAYGVIHEFLFPSVAKTLATSLTVIPFYLP</sequence>
<protein>
    <submittedName>
        <fullName evidence="1">Uncharacterized protein</fullName>
    </submittedName>
</protein>
<accession>A0AAE9Z6Q5</accession>